<accession>A0A507DGT2</accession>
<evidence type="ECO:0000313" key="3">
    <source>
        <dbReference type="Proteomes" id="UP000320333"/>
    </source>
</evidence>
<dbReference type="Proteomes" id="UP000320333">
    <property type="component" value="Unassembled WGS sequence"/>
</dbReference>
<dbReference type="AlphaFoldDB" id="A0A507DGT2"/>
<name>A0A507DGT2_9FUNG</name>
<sequence>MNQVFWVQCQTNQPVKIETHYMGEQERRRPLEDVADMIGAAKLGTTRRLIGLPKDFGPLTLHAVVDSVEGPALEPDLPLSTLSAGLTAKTALVIKSKSDMHVDDSSRTSGSGKSSRSSINKEVIQKDNIGIHTERGRPDLLAKLDQPVDGAPTISLSSQASGRPIEFNQRVPVWSNGIHLDSPHLDRIDLLTSIARTLETNRFVLLSSPAKSGKTSVLQLFTKWVNTPCEYIYAAKGSCCARVLRQAGIDMVTKSFNNPSAQLIVMIDDAQNSYHDRSGWRSLIKEIPLWLPASVKFIISATHSLKGGIESPVEIGYLPTFSRQDFLLSEIEATEFLDSRIGLRDGLKFGALKQNIIAQCGGLVGALRLSVNSLNAAFYKSHPSESEALIFYLSADAVSWLPGVFPNPSYPRDDNFKDFLAKCFTSELTSAPTGLSAPDEHCLFVLQKAGILVEEGGFFKFSSIMSRRHVIKWLFRERSPTMPQSLRVLIKRCIEYMSCHLLAGSVVDGFPKEATFQHLLMEGLQKFTPPMCSICPELSKMFPDGNQTGGSEIDFYVNGSLRWGVGLLVQGHGFGEHIDWFGENGKYAMLAVQDYAVVDFRSSPDGEATSVQSHPNRVSVVFKEGDFSVCKCIFGLDGEPTELRLRC</sequence>
<gene>
    <name evidence="2" type="ORF">CcCBS67573_g10116</name>
</gene>
<dbReference type="OrthoDB" id="2145545at2759"/>
<proteinExistence type="predicted"/>
<dbReference type="EMBL" id="QEAP01001187">
    <property type="protein sequence ID" value="TPX50040.1"/>
    <property type="molecule type" value="Genomic_DNA"/>
</dbReference>
<reference evidence="2 3" key="1">
    <citation type="journal article" date="2019" name="Sci. Rep.">
        <title>Comparative genomics of chytrid fungi reveal insights into the obligate biotrophic and pathogenic lifestyle of Synchytrium endobioticum.</title>
        <authorList>
            <person name="van de Vossenberg B.T.L.H."/>
            <person name="Warris S."/>
            <person name="Nguyen H.D.T."/>
            <person name="van Gent-Pelzer M.P.E."/>
            <person name="Joly D.L."/>
            <person name="van de Geest H.C."/>
            <person name="Bonants P.J.M."/>
            <person name="Smith D.S."/>
            <person name="Levesque C.A."/>
            <person name="van der Lee T.A.J."/>
        </authorList>
    </citation>
    <scope>NUCLEOTIDE SEQUENCE [LARGE SCALE GENOMIC DNA]</scope>
    <source>
        <strain evidence="2 3">CBS 675.73</strain>
    </source>
</reference>
<dbReference type="PANTHER" id="PTHR33211">
    <property type="entry name" value="EXPRESSED PROTEIN"/>
    <property type="match status" value="1"/>
</dbReference>
<evidence type="ECO:0000313" key="2">
    <source>
        <dbReference type="EMBL" id="TPX50040.1"/>
    </source>
</evidence>
<keyword evidence="3" id="KW-1185">Reference proteome</keyword>
<dbReference type="SUPFAM" id="SSF52540">
    <property type="entry name" value="P-loop containing nucleoside triphosphate hydrolases"/>
    <property type="match status" value="1"/>
</dbReference>
<comment type="caution">
    <text evidence="2">The sequence shown here is derived from an EMBL/GenBank/DDBJ whole genome shotgun (WGS) entry which is preliminary data.</text>
</comment>
<organism evidence="2 3">
    <name type="scientific">Chytriomyces confervae</name>
    <dbReference type="NCBI Taxonomy" id="246404"/>
    <lineage>
        <taxon>Eukaryota</taxon>
        <taxon>Fungi</taxon>
        <taxon>Fungi incertae sedis</taxon>
        <taxon>Chytridiomycota</taxon>
        <taxon>Chytridiomycota incertae sedis</taxon>
        <taxon>Chytridiomycetes</taxon>
        <taxon>Chytridiales</taxon>
        <taxon>Chytriomycetaceae</taxon>
        <taxon>Chytriomyces</taxon>
    </lineage>
</organism>
<evidence type="ECO:0000256" key="1">
    <source>
        <dbReference type="SAM" id="MobiDB-lite"/>
    </source>
</evidence>
<feature type="compositionally biased region" description="Low complexity" evidence="1">
    <location>
        <begin position="107"/>
        <end position="118"/>
    </location>
</feature>
<dbReference type="InterPro" id="IPR027417">
    <property type="entry name" value="P-loop_NTPase"/>
</dbReference>
<dbReference type="PANTHER" id="PTHR33211:SF107">
    <property type="entry name" value="NON-SPECIFIC SERINE_THREONINE PROTEIN KINASE"/>
    <property type="match status" value="1"/>
</dbReference>
<protein>
    <submittedName>
        <fullName evidence="2">Uncharacterized protein</fullName>
    </submittedName>
</protein>
<feature type="region of interest" description="Disordered" evidence="1">
    <location>
        <begin position="98"/>
        <end position="128"/>
    </location>
</feature>